<sequence length="95" mass="10506">MRGRDIDYDRPTLIGCGRCDVRWTALTAAHCPTCHETFVGSEGFDAHRDDGHCVPPVDAGLCADGGYWRRDDERAPGRLLTLPRQITTDPVVRPA</sequence>
<dbReference type="Pfam" id="PF24071">
    <property type="entry name" value="Phage_zn_bind_3"/>
    <property type="match status" value="1"/>
</dbReference>
<keyword evidence="3" id="KW-1185">Reference proteome</keyword>
<dbReference type="EMBL" id="FAOZ01000006">
    <property type="protein sequence ID" value="CUU55947.1"/>
    <property type="molecule type" value="Genomic_DNA"/>
</dbReference>
<dbReference type="Proteomes" id="UP000198802">
    <property type="component" value="Unassembled WGS sequence"/>
</dbReference>
<dbReference type="InterPro" id="IPR058158">
    <property type="entry name" value="Phage_zn-bd_3"/>
</dbReference>
<organism evidence="2 3">
    <name type="scientific">Parafrankia irregularis</name>
    <dbReference type="NCBI Taxonomy" id="795642"/>
    <lineage>
        <taxon>Bacteria</taxon>
        <taxon>Bacillati</taxon>
        <taxon>Actinomycetota</taxon>
        <taxon>Actinomycetes</taxon>
        <taxon>Frankiales</taxon>
        <taxon>Frankiaceae</taxon>
        <taxon>Parafrankia</taxon>
    </lineage>
</organism>
<evidence type="ECO:0000313" key="2">
    <source>
        <dbReference type="EMBL" id="CUU55947.1"/>
    </source>
</evidence>
<gene>
    <name evidence="2" type="ORF">Ga0074812_106202</name>
</gene>
<dbReference type="AlphaFoldDB" id="A0A0S4QK02"/>
<feature type="domain" description="Phage FDXHR zinc binding" evidence="1">
    <location>
        <begin position="14"/>
        <end position="58"/>
    </location>
</feature>
<protein>
    <recommendedName>
        <fullName evidence="1">Phage FDXHR zinc binding domain-containing protein</fullName>
    </recommendedName>
</protein>
<evidence type="ECO:0000259" key="1">
    <source>
        <dbReference type="Pfam" id="PF24071"/>
    </source>
</evidence>
<evidence type="ECO:0000313" key="3">
    <source>
        <dbReference type="Proteomes" id="UP000198802"/>
    </source>
</evidence>
<proteinExistence type="predicted"/>
<reference evidence="3" key="1">
    <citation type="submission" date="2015-11" db="EMBL/GenBank/DDBJ databases">
        <authorList>
            <person name="Varghese N."/>
        </authorList>
    </citation>
    <scope>NUCLEOTIDE SEQUENCE [LARGE SCALE GENOMIC DNA]</scope>
    <source>
        <strain evidence="3">DSM 45899</strain>
    </source>
</reference>
<name>A0A0S4QK02_9ACTN</name>
<dbReference type="RefSeq" id="WP_006539475.1">
    <property type="nucleotide sequence ID" value="NZ_FAOZ01000006.1"/>
</dbReference>
<accession>A0A0S4QK02</accession>